<dbReference type="PANTHER" id="PTHR24134">
    <property type="entry name" value="ANKYRIN REPEAT-CONTAINING PROTEIN DDB_G0279043"/>
    <property type="match status" value="1"/>
</dbReference>
<evidence type="ECO:0000256" key="1">
    <source>
        <dbReference type="ARBA" id="ARBA00022737"/>
    </source>
</evidence>
<sequence>MISGTAFIPYETPYNIVNADSYLEICDLYPFWLKIQDSISHRDEPLIEIYNNEILNLKESPQKLNLLDSFIEQIVAEGMIARVISLENKSGAVKKYRNIWNIAAKFGQLDMFEFLINFVPDGGSLKKCLAISLQYSQYEIINCVLKQPNSSLAFFEFVAEESMAIVARKGALPYILAQLNNFQPDTFQVNAIIHLFIATGSIGNISQFDLLFASAPHLVNSGLMARNDNIVFDTYITGTTCLGAAIYKKNYKFVEYIGSCVAMITNTIHNTHALSVTFGEYCNLKMAVIISNFTNDILTQGPALLHKACRNNHLPAIEYLVQHLKISVNSKDANGNTPLHICASHSASSNYDILHPVALQYREVPFIDRKCIVSKRLQNLMLSKSCVVFEAECENFIINYLVASGALKNGHPYYVIENRNDDFYRFLKFKTYATNFYIGHFFELLRGDEVCCFYPRSTNSFQVEYTIRFLIELGAEVNEVNNNGMSPLDVALTDGFDNNADVLISLGAKSEKYS</sequence>
<keyword evidence="2" id="KW-0040">ANK repeat</keyword>
<dbReference type="Pfam" id="PF13637">
    <property type="entry name" value="Ank_4"/>
    <property type="match status" value="1"/>
</dbReference>
<dbReference type="SUPFAM" id="SSF48403">
    <property type="entry name" value="Ankyrin repeat"/>
    <property type="match status" value="2"/>
</dbReference>
<comment type="caution">
    <text evidence="3">The sequence shown here is derived from an EMBL/GenBank/DDBJ whole genome shotgun (WGS) entry which is preliminary data.</text>
</comment>
<dbReference type="EMBL" id="JADGJH010002035">
    <property type="protein sequence ID" value="KAJ3104824.1"/>
    <property type="molecule type" value="Genomic_DNA"/>
</dbReference>
<dbReference type="InterPro" id="IPR002110">
    <property type="entry name" value="Ankyrin_rpt"/>
</dbReference>
<keyword evidence="1" id="KW-0677">Repeat</keyword>
<evidence type="ECO:0008006" key="5">
    <source>
        <dbReference type="Google" id="ProtNLM"/>
    </source>
</evidence>
<evidence type="ECO:0000256" key="2">
    <source>
        <dbReference type="ARBA" id="ARBA00023043"/>
    </source>
</evidence>
<keyword evidence="4" id="KW-1185">Reference proteome</keyword>
<accession>A0AAD5SUC8</accession>
<dbReference type="Gene3D" id="1.25.40.20">
    <property type="entry name" value="Ankyrin repeat-containing domain"/>
    <property type="match status" value="2"/>
</dbReference>
<reference evidence="3" key="1">
    <citation type="submission" date="2020-05" db="EMBL/GenBank/DDBJ databases">
        <title>Phylogenomic resolution of chytrid fungi.</title>
        <authorList>
            <person name="Stajich J.E."/>
            <person name="Amses K."/>
            <person name="Simmons R."/>
            <person name="Seto K."/>
            <person name="Myers J."/>
            <person name="Bonds A."/>
            <person name="Quandt C.A."/>
            <person name="Barry K."/>
            <person name="Liu P."/>
            <person name="Grigoriev I."/>
            <person name="Longcore J.E."/>
            <person name="James T.Y."/>
        </authorList>
    </citation>
    <scope>NUCLEOTIDE SEQUENCE</scope>
    <source>
        <strain evidence="3">JEL0513</strain>
    </source>
</reference>
<proteinExistence type="predicted"/>
<dbReference type="PANTHER" id="PTHR24134:SF9">
    <property type="entry name" value="ANKYRIN REPEAT AND SOCS BOX PROTEIN 8"/>
    <property type="match status" value="1"/>
</dbReference>
<gene>
    <name evidence="3" type="ORF">HK100_003996</name>
</gene>
<evidence type="ECO:0000313" key="3">
    <source>
        <dbReference type="EMBL" id="KAJ3104824.1"/>
    </source>
</evidence>
<dbReference type="SMART" id="SM00248">
    <property type="entry name" value="ANK"/>
    <property type="match status" value="5"/>
</dbReference>
<protein>
    <recommendedName>
        <fullName evidence="5">DUF3447 domain-containing protein</fullName>
    </recommendedName>
</protein>
<dbReference type="AlphaFoldDB" id="A0AAD5SUC8"/>
<dbReference type="InterPro" id="IPR036770">
    <property type="entry name" value="Ankyrin_rpt-contain_sf"/>
</dbReference>
<evidence type="ECO:0000313" key="4">
    <source>
        <dbReference type="Proteomes" id="UP001211907"/>
    </source>
</evidence>
<name>A0AAD5SUC8_9FUNG</name>
<organism evidence="3 4">
    <name type="scientific">Physocladia obscura</name>
    <dbReference type="NCBI Taxonomy" id="109957"/>
    <lineage>
        <taxon>Eukaryota</taxon>
        <taxon>Fungi</taxon>
        <taxon>Fungi incertae sedis</taxon>
        <taxon>Chytridiomycota</taxon>
        <taxon>Chytridiomycota incertae sedis</taxon>
        <taxon>Chytridiomycetes</taxon>
        <taxon>Chytridiales</taxon>
        <taxon>Chytriomycetaceae</taxon>
        <taxon>Physocladia</taxon>
    </lineage>
</organism>
<dbReference type="Proteomes" id="UP001211907">
    <property type="component" value="Unassembled WGS sequence"/>
</dbReference>